<feature type="signal peptide" evidence="1">
    <location>
        <begin position="1"/>
        <end position="20"/>
    </location>
</feature>
<sequence length="140" mass="16195">MKIFNKLNLIFLFLFIVIRCDETTEGEEKTEYVQDLIDETFEEITETGLCWCQHCKKMSPRFEEAAVILDGEINFAGVECSENPSICYKYDIKGYPTAKVLYNGELVEDFKGERTTQNFVNFARSKAAEVKKQHPDSKEL</sequence>
<accession>A0ABQ8Y5B9</accession>
<feature type="domain" description="Thioredoxin" evidence="2">
    <location>
        <begin position="9"/>
        <end position="128"/>
    </location>
</feature>
<organism evidence="3 4">
    <name type="scientific">Anaeramoeba flamelloides</name>
    <dbReference type="NCBI Taxonomy" id="1746091"/>
    <lineage>
        <taxon>Eukaryota</taxon>
        <taxon>Metamonada</taxon>
        <taxon>Anaeramoebidae</taxon>
        <taxon>Anaeramoeba</taxon>
    </lineage>
</organism>
<dbReference type="CDD" id="cd02961">
    <property type="entry name" value="PDI_a_family"/>
    <property type="match status" value="1"/>
</dbReference>
<dbReference type="Gene3D" id="3.40.30.10">
    <property type="entry name" value="Glutaredoxin"/>
    <property type="match status" value="1"/>
</dbReference>
<dbReference type="SUPFAM" id="SSF52833">
    <property type="entry name" value="Thioredoxin-like"/>
    <property type="match status" value="1"/>
</dbReference>
<evidence type="ECO:0000313" key="3">
    <source>
        <dbReference type="EMBL" id="KAJ6240006.1"/>
    </source>
</evidence>
<comment type="caution">
    <text evidence="3">The sequence shown here is derived from an EMBL/GenBank/DDBJ whole genome shotgun (WGS) entry which is preliminary data.</text>
</comment>
<evidence type="ECO:0000256" key="1">
    <source>
        <dbReference type="SAM" id="SignalP"/>
    </source>
</evidence>
<dbReference type="PROSITE" id="PS51352">
    <property type="entry name" value="THIOREDOXIN_2"/>
    <property type="match status" value="1"/>
</dbReference>
<dbReference type="InterPro" id="IPR051063">
    <property type="entry name" value="PDI"/>
</dbReference>
<keyword evidence="4" id="KW-1185">Reference proteome</keyword>
<name>A0ABQ8Y5B9_9EUKA</name>
<proteinExistence type="predicted"/>
<dbReference type="PANTHER" id="PTHR45672">
    <property type="entry name" value="PROTEIN DISULFIDE-ISOMERASE C17H9.14C-RELATED"/>
    <property type="match status" value="1"/>
</dbReference>
<dbReference type="InterPro" id="IPR013766">
    <property type="entry name" value="Thioredoxin_domain"/>
</dbReference>
<evidence type="ECO:0000313" key="4">
    <source>
        <dbReference type="Proteomes" id="UP001150062"/>
    </source>
</evidence>
<gene>
    <name evidence="3" type="ORF">M0813_24659</name>
</gene>
<evidence type="ECO:0000259" key="2">
    <source>
        <dbReference type="PROSITE" id="PS51352"/>
    </source>
</evidence>
<dbReference type="Proteomes" id="UP001150062">
    <property type="component" value="Unassembled WGS sequence"/>
</dbReference>
<feature type="chain" id="PRO_5046498685" evidence="1">
    <location>
        <begin position="21"/>
        <end position="140"/>
    </location>
</feature>
<protein>
    <submittedName>
        <fullName evidence="3">Protein disulfide-isomerase c17h9.14c-related</fullName>
    </submittedName>
</protein>
<dbReference type="Pfam" id="PF00085">
    <property type="entry name" value="Thioredoxin"/>
    <property type="match status" value="1"/>
</dbReference>
<dbReference type="EMBL" id="JAOAOG010000215">
    <property type="protein sequence ID" value="KAJ6240006.1"/>
    <property type="molecule type" value="Genomic_DNA"/>
</dbReference>
<keyword evidence="1" id="KW-0732">Signal</keyword>
<reference evidence="3" key="1">
    <citation type="submission" date="2022-08" db="EMBL/GenBank/DDBJ databases">
        <title>Novel sulfate-reducing endosymbionts in the free-living metamonad Anaeramoeba.</title>
        <authorList>
            <person name="Jerlstrom-Hultqvist J."/>
            <person name="Cepicka I."/>
            <person name="Gallot-Lavallee L."/>
            <person name="Salas-Leiva D."/>
            <person name="Curtis B.A."/>
            <person name="Zahonova K."/>
            <person name="Pipaliya S."/>
            <person name="Dacks J."/>
            <person name="Roger A.J."/>
        </authorList>
    </citation>
    <scope>NUCLEOTIDE SEQUENCE</scope>
    <source>
        <strain evidence="3">Schooner1</strain>
    </source>
</reference>
<dbReference type="InterPro" id="IPR036249">
    <property type="entry name" value="Thioredoxin-like_sf"/>
</dbReference>